<feature type="domain" description="Pyruvate carboxyltransferase" evidence="1">
    <location>
        <begin position="4"/>
        <end position="264"/>
    </location>
</feature>
<dbReference type="PANTHER" id="PTHR43778:SF2">
    <property type="entry name" value="PYRUVATE CARBOXYLASE, MITOCHONDRIAL"/>
    <property type="match status" value="1"/>
</dbReference>
<dbReference type="PROSITE" id="PS50991">
    <property type="entry name" value="PYR_CT"/>
    <property type="match status" value="1"/>
</dbReference>
<comment type="caution">
    <text evidence="2">The sequence shown here is derived from an EMBL/GenBank/DDBJ whole genome shotgun (WGS) entry which is preliminary data.</text>
</comment>
<evidence type="ECO:0000259" key="1">
    <source>
        <dbReference type="PROSITE" id="PS50991"/>
    </source>
</evidence>
<proteinExistence type="predicted"/>
<reference evidence="2" key="1">
    <citation type="submission" date="2020-08" db="EMBL/GenBank/DDBJ databases">
        <title>Genome public.</title>
        <authorList>
            <person name="Liu C."/>
            <person name="Sun Q."/>
        </authorList>
    </citation>
    <scope>NUCLEOTIDE SEQUENCE</scope>
    <source>
        <strain evidence="2">NSJ-44</strain>
    </source>
</reference>
<dbReference type="InterPro" id="IPR003379">
    <property type="entry name" value="Carboxylase_cons_dom"/>
</dbReference>
<dbReference type="InterPro" id="IPR013785">
    <property type="entry name" value="Aldolase_TIM"/>
</dbReference>
<dbReference type="Pfam" id="PF02436">
    <property type="entry name" value="PYC_OADA"/>
    <property type="match status" value="1"/>
</dbReference>
<dbReference type="Pfam" id="PF00682">
    <property type="entry name" value="HMGL-like"/>
    <property type="match status" value="1"/>
</dbReference>
<gene>
    <name evidence="2" type="ORF">H8699_05320</name>
</gene>
<dbReference type="InterPro" id="IPR055268">
    <property type="entry name" value="PCB-like"/>
</dbReference>
<dbReference type="CDD" id="cd07937">
    <property type="entry name" value="DRE_TIM_PC_TC_5S"/>
    <property type="match status" value="1"/>
</dbReference>
<keyword evidence="3" id="KW-1185">Reference proteome</keyword>
<organism evidence="2 3">
    <name type="scientific">Luoshenia tenuis</name>
    <dbReference type="NCBI Taxonomy" id="2763654"/>
    <lineage>
        <taxon>Bacteria</taxon>
        <taxon>Bacillati</taxon>
        <taxon>Bacillota</taxon>
        <taxon>Clostridia</taxon>
        <taxon>Christensenellales</taxon>
        <taxon>Christensenellaceae</taxon>
        <taxon>Luoshenia</taxon>
    </lineage>
</organism>
<dbReference type="PANTHER" id="PTHR43778">
    <property type="entry name" value="PYRUVATE CARBOXYLASE"/>
    <property type="match status" value="1"/>
</dbReference>
<dbReference type="AlphaFoldDB" id="A0A926D0Q0"/>
<dbReference type="GO" id="GO:0005737">
    <property type="term" value="C:cytoplasm"/>
    <property type="evidence" value="ECO:0007669"/>
    <property type="project" value="TreeGrafter"/>
</dbReference>
<dbReference type="InterPro" id="IPR000891">
    <property type="entry name" value="PYR_CT"/>
</dbReference>
<protein>
    <submittedName>
        <fullName evidence="2">Oxaloacetate decarboxylase subunit alpha</fullName>
    </submittedName>
</protein>
<dbReference type="SUPFAM" id="SSF89000">
    <property type="entry name" value="post-HMGL domain-like"/>
    <property type="match status" value="1"/>
</dbReference>
<dbReference type="RefSeq" id="WP_249284794.1">
    <property type="nucleotide sequence ID" value="NZ_JACRSO010000002.1"/>
</dbReference>
<dbReference type="GO" id="GO:0006094">
    <property type="term" value="P:gluconeogenesis"/>
    <property type="evidence" value="ECO:0007669"/>
    <property type="project" value="TreeGrafter"/>
</dbReference>
<evidence type="ECO:0000313" key="2">
    <source>
        <dbReference type="EMBL" id="MBC8528839.1"/>
    </source>
</evidence>
<sequence length="487" mass="54179">MAKVLICDTILRDAHQSQAATRMRLDEMLPICDKLDAVGYHALEVWGGATFDSCLRFLNEDPWERLRQLRKALPNTKLQMLLRGQNILGYKHYADDVVDEFVKKSIENGIDIIRVFDALNDTRNMEQAVKSIKKYGGHAQLAMSYTISPVHTTEYFVELAQKFEAMGADSICIKDMANLLLPFDAYELVKQLKEKVKVPIQLHTHNTSGTGDMVLMKAIEAGVDIVDTALSPLGNGTSQPATEPLVATLKGTQYDTGLDLQQLSEIAVHFRKVADRLKADGFLDPKVLSVDINTLLYQVPGGMLSNLISQLKQQNASEKLMDVLAEVPRVREDMGYPPLVTPTSQIVGTQAVLNVLMGERYKMNSKETKGLLRGEYGQLPAPVNEEVRKKIIGDEPVITHRPADDIPPEMDKYRAECAEWIQQEEDVLSYALFPQVALNFFKARKEQQEGKSVAAAAPEAPKAEAPAPNYQLGKAIGVNMDVKVYPK</sequence>
<dbReference type="Gene3D" id="3.20.20.70">
    <property type="entry name" value="Aldolase class I"/>
    <property type="match status" value="1"/>
</dbReference>
<dbReference type="NCBIfam" id="NF006761">
    <property type="entry name" value="PRK09282.1"/>
    <property type="match status" value="1"/>
</dbReference>
<dbReference type="Proteomes" id="UP000654279">
    <property type="component" value="Unassembled WGS sequence"/>
</dbReference>
<dbReference type="SUPFAM" id="SSF51569">
    <property type="entry name" value="Aldolase"/>
    <property type="match status" value="1"/>
</dbReference>
<evidence type="ECO:0000313" key="3">
    <source>
        <dbReference type="Proteomes" id="UP000654279"/>
    </source>
</evidence>
<dbReference type="GO" id="GO:0004736">
    <property type="term" value="F:pyruvate carboxylase activity"/>
    <property type="evidence" value="ECO:0007669"/>
    <property type="project" value="TreeGrafter"/>
</dbReference>
<dbReference type="EMBL" id="JACRSO010000002">
    <property type="protein sequence ID" value="MBC8528839.1"/>
    <property type="molecule type" value="Genomic_DNA"/>
</dbReference>
<dbReference type="NCBIfam" id="NF008985">
    <property type="entry name" value="PRK12331.1"/>
    <property type="match status" value="1"/>
</dbReference>
<name>A0A926D0Q0_9FIRM</name>
<accession>A0A926D0Q0</accession>